<keyword evidence="3" id="KW-1185">Reference proteome</keyword>
<dbReference type="Gene3D" id="2.40.50.100">
    <property type="match status" value="1"/>
</dbReference>
<dbReference type="RefSeq" id="WP_099911560.1">
    <property type="nucleotide sequence ID" value="NZ_AWWI01000100.1"/>
</dbReference>
<protein>
    <recommendedName>
        <fullName evidence="1">Transport-associated OB type 2 domain-containing protein</fullName>
    </recommendedName>
</protein>
<dbReference type="Pfam" id="PF08402">
    <property type="entry name" value="TOBE_2"/>
    <property type="match status" value="1"/>
</dbReference>
<comment type="caution">
    <text evidence="2">The sequence shown here is derived from an EMBL/GenBank/DDBJ whole genome shotgun (WGS) entry which is preliminary data.</text>
</comment>
<dbReference type="GO" id="GO:0022857">
    <property type="term" value="F:transmembrane transporter activity"/>
    <property type="evidence" value="ECO:0007669"/>
    <property type="project" value="InterPro"/>
</dbReference>
<feature type="domain" description="Transport-associated OB type 2" evidence="1">
    <location>
        <begin position="2"/>
        <end position="69"/>
    </location>
</feature>
<dbReference type="SUPFAM" id="SSF50331">
    <property type="entry name" value="MOP-like"/>
    <property type="match status" value="1"/>
</dbReference>
<proteinExistence type="predicted"/>
<dbReference type="InterPro" id="IPR013611">
    <property type="entry name" value="Transp-assoc_OB_typ2"/>
</dbReference>
<dbReference type="InterPro" id="IPR008995">
    <property type="entry name" value="Mo/tungstate-bd_C_term_dom"/>
</dbReference>
<dbReference type="AlphaFoldDB" id="A0A2G8RD80"/>
<sequence length="76" mass="8160">MGIGPEHIKLAASGEGHLERVAEYLGADTFVTIAYEGAFQVTVLLIGNTDLKPDETVGLHFTPENLRFFDDAGLAV</sequence>
<reference evidence="2" key="1">
    <citation type="submission" date="2013-09" db="EMBL/GenBank/DDBJ databases">
        <title>Genome sequencing of Phaeobacter antarcticus sp. nov. SM1211.</title>
        <authorList>
            <person name="Zhang X.-Y."/>
            <person name="Liu C."/>
            <person name="Chen X.-L."/>
            <person name="Xie B.-B."/>
            <person name="Qin Q.-L."/>
            <person name="Rong J.-C."/>
            <person name="Zhang Y.-Z."/>
        </authorList>
    </citation>
    <scope>NUCLEOTIDE SEQUENCE [LARGE SCALE GENOMIC DNA]</scope>
    <source>
        <strain evidence="2">SM1211</strain>
    </source>
</reference>
<dbReference type="OrthoDB" id="8480796at2"/>
<dbReference type="Gene3D" id="2.40.50.140">
    <property type="entry name" value="Nucleic acid-binding proteins"/>
    <property type="match status" value="1"/>
</dbReference>
<organism evidence="2 3">
    <name type="scientific">Puniceibacterium antarcticum</name>
    <dbReference type="NCBI Taxonomy" id="1206336"/>
    <lineage>
        <taxon>Bacteria</taxon>
        <taxon>Pseudomonadati</taxon>
        <taxon>Pseudomonadota</taxon>
        <taxon>Alphaproteobacteria</taxon>
        <taxon>Rhodobacterales</taxon>
        <taxon>Paracoccaceae</taxon>
        <taxon>Puniceibacterium</taxon>
    </lineage>
</organism>
<accession>A0A2G8RD80</accession>
<dbReference type="GO" id="GO:0005524">
    <property type="term" value="F:ATP binding"/>
    <property type="evidence" value="ECO:0007669"/>
    <property type="project" value="InterPro"/>
</dbReference>
<evidence type="ECO:0000313" key="2">
    <source>
        <dbReference type="EMBL" id="PIL19381.1"/>
    </source>
</evidence>
<dbReference type="EMBL" id="AWWI01000100">
    <property type="protein sequence ID" value="PIL19381.1"/>
    <property type="molecule type" value="Genomic_DNA"/>
</dbReference>
<evidence type="ECO:0000313" key="3">
    <source>
        <dbReference type="Proteomes" id="UP000231259"/>
    </source>
</evidence>
<gene>
    <name evidence="2" type="ORF">P775_14665</name>
</gene>
<dbReference type="Proteomes" id="UP000231259">
    <property type="component" value="Unassembled WGS sequence"/>
</dbReference>
<name>A0A2G8RD80_9RHOB</name>
<dbReference type="InterPro" id="IPR012340">
    <property type="entry name" value="NA-bd_OB-fold"/>
</dbReference>
<evidence type="ECO:0000259" key="1">
    <source>
        <dbReference type="Pfam" id="PF08402"/>
    </source>
</evidence>
<dbReference type="GO" id="GO:0043190">
    <property type="term" value="C:ATP-binding cassette (ABC) transporter complex"/>
    <property type="evidence" value="ECO:0007669"/>
    <property type="project" value="InterPro"/>
</dbReference>